<evidence type="ECO:0000256" key="4">
    <source>
        <dbReference type="HAMAP-Rule" id="MF_00682"/>
    </source>
</evidence>
<feature type="domain" description="J" evidence="5">
    <location>
        <begin position="11"/>
        <end position="83"/>
    </location>
</feature>
<dbReference type="PANTHER" id="PTHR14021:SF15">
    <property type="entry name" value="IRON-SULFUR CLUSTER CO-CHAPERONE PROTEIN HSCB"/>
    <property type="match status" value="1"/>
</dbReference>
<name>A0A935UJH9_9PROT</name>
<comment type="similarity">
    <text evidence="1 4">Belongs to the HscB family.</text>
</comment>
<dbReference type="Gene3D" id="1.10.287.110">
    <property type="entry name" value="DnaJ domain"/>
    <property type="match status" value="1"/>
</dbReference>
<dbReference type="NCBIfam" id="TIGR00714">
    <property type="entry name" value="hscB"/>
    <property type="match status" value="1"/>
</dbReference>
<dbReference type="InterPro" id="IPR036386">
    <property type="entry name" value="HscB_C_sf"/>
</dbReference>
<dbReference type="HAMAP" id="MF_00682">
    <property type="entry name" value="HscB"/>
    <property type="match status" value="1"/>
</dbReference>
<dbReference type="InterPro" id="IPR009073">
    <property type="entry name" value="HscB_oligo_C"/>
</dbReference>
<comment type="function">
    <text evidence="3 4">Co-chaperone involved in the maturation of iron-sulfur cluster-containing proteins. Seems to help targeting proteins to be folded toward HscA.</text>
</comment>
<evidence type="ECO:0000256" key="1">
    <source>
        <dbReference type="ARBA" id="ARBA00010476"/>
    </source>
</evidence>
<evidence type="ECO:0000256" key="3">
    <source>
        <dbReference type="ARBA" id="ARBA00025596"/>
    </source>
</evidence>
<reference evidence="6 7" key="1">
    <citation type="submission" date="2020-10" db="EMBL/GenBank/DDBJ databases">
        <title>Connecting structure to function with the recovery of over 1000 high-quality activated sludge metagenome-assembled genomes encoding full-length rRNA genes using long-read sequencing.</title>
        <authorList>
            <person name="Singleton C.M."/>
            <person name="Petriglieri F."/>
            <person name="Kristensen J.M."/>
            <person name="Kirkegaard R.H."/>
            <person name="Michaelsen T.Y."/>
            <person name="Andersen M.H."/>
            <person name="Karst S.M."/>
            <person name="Dueholm M.S."/>
            <person name="Nielsen P.H."/>
            <person name="Albertsen M."/>
        </authorList>
    </citation>
    <scope>NUCLEOTIDE SEQUENCE [LARGE SCALE GENOMIC DNA]</scope>
    <source>
        <strain evidence="6">EsbW_18-Q3-R4-48_BATAC.285</strain>
    </source>
</reference>
<dbReference type="EMBL" id="JADJMH010000040">
    <property type="protein sequence ID" value="MBK7677799.1"/>
    <property type="molecule type" value="Genomic_DNA"/>
</dbReference>
<keyword evidence="2 4" id="KW-0143">Chaperone</keyword>
<dbReference type="InterPro" id="IPR004640">
    <property type="entry name" value="HscB"/>
</dbReference>
<comment type="subunit">
    <text evidence="4">Interacts with HscA and stimulates its ATPase activity.</text>
</comment>
<dbReference type="Gene3D" id="1.20.1280.20">
    <property type="entry name" value="HscB, C-terminal domain"/>
    <property type="match status" value="1"/>
</dbReference>
<dbReference type="GO" id="GO:1990230">
    <property type="term" value="C:iron-sulfur cluster transfer complex"/>
    <property type="evidence" value="ECO:0007669"/>
    <property type="project" value="TreeGrafter"/>
</dbReference>
<dbReference type="SUPFAM" id="SSF46565">
    <property type="entry name" value="Chaperone J-domain"/>
    <property type="match status" value="1"/>
</dbReference>
<dbReference type="GO" id="GO:0051259">
    <property type="term" value="P:protein complex oligomerization"/>
    <property type="evidence" value="ECO:0007669"/>
    <property type="project" value="InterPro"/>
</dbReference>
<protein>
    <recommendedName>
        <fullName evidence="4">Co-chaperone protein HscB homolog</fullName>
    </recommendedName>
</protein>
<dbReference type="SMART" id="SM00271">
    <property type="entry name" value="DnaJ"/>
    <property type="match status" value="1"/>
</dbReference>
<dbReference type="GO" id="GO:0001671">
    <property type="term" value="F:ATPase activator activity"/>
    <property type="evidence" value="ECO:0007669"/>
    <property type="project" value="InterPro"/>
</dbReference>
<organism evidence="6 7">
    <name type="scientific">Candidatus Accumulibacter proximus</name>
    <dbReference type="NCBI Taxonomy" id="2954385"/>
    <lineage>
        <taxon>Bacteria</taxon>
        <taxon>Pseudomonadati</taxon>
        <taxon>Pseudomonadota</taxon>
        <taxon>Betaproteobacteria</taxon>
        <taxon>Candidatus Accumulibacter</taxon>
    </lineage>
</organism>
<dbReference type="GO" id="GO:0051087">
    <property type="term" value="F:protein-folding chaperone binding"/>
    <property type="evidence" value="ECO:0007669"/>
    <property type="project" value="InterPro"/>
</dbReference>
<evidence type="ECO:0000313" key="7">
    <source>
        <dbReference type="Proteomes" id="UP000697998"/>
    </source>
</evidence>
<dbReference type="GO" id="GO:0044571">
    <property type="term" value="P:[2Fe-2S] cluster assembly"/>
    <property type="evidence" value="ECO:0007669"/>
    <property type="project" value="InterPro"/>
</dbReference>
<dbReference type="Proteomes" id="UP000697998">
    <property type="component" value="Unassembled WGS sequence"/>
</dbReference>
<comment type="caution">
    <text evidence="6">The sequence shown here is derived from an EMBL/GenBank/DDBJ whole genome shotgun (WGS) entry which is preliminary data.</text>
</comment>
<proteinExistence type="inferred from homology"/>
<dbReference type="InterPro" id="IPR036869">
    <property type="entry name" value="J_dom_sf"/>
</dbReference>
<accession>A0A935UJH9</accession>
<dbReference type="NCBIfam" id="NF002935">
    <property type="entry name" value="PRK03578.1"/>
    <property type="match status" value="1"/>
</dbReference>
<dbReference type="CDD" id="cd06257">
    <property type="entry name" value="DnaJ"/>
    <property type="match status" value="1"/>
</dbReference>
<evidence type="ECO:0000259" key="5">
    <source>
        <dbReference type="PROSITE" id="PS50076"/>
    </source>
</evidence>
<dbReference type="Pfam" id="PF07743">
    <property type="entry name" value="HSCB_C"/>
    <property type="match status" value="1"/>
</dbReference>
<dbReference type="SUPFAM" id="SSF47144">
    <property type="entry name" value="HSC20 (HSCB), C-terminal oligomerisation domain"/>
    <property type="match status" value="1"/>
</dbReference>
<evidence type="ECO:0000313" key="6">
    <source>
        <dbReference type="EMBL" id="MBK7677799.1"/>
    </source>
</evidence>
<dbReference type="InterPro" id="IPR001623">
    <property type="entry name" value="DnaJ_domain"/>
</dbReference>
<sequence>MEFKAEQFNADHFSLFDLHPAFRLDAALLDRRYLDLQSQIHPDRFASATEAERRHSLQWATRVNEAYQTLKKPLSRAKYLLHLAAHDIGGESNTLMPVDFLVEQMEWREAVAEARAAGEHHELEHLHHRLKRDLLERYEEIAGLLDDQPDLERAADRVRRLMFLEKLLVEIDEAMAALDE</sequence>
<dbReference type="PANTHER" id="PTHR14021">
    <property type="entry name" value="IRON-SULFUR CLUSTER CO-CHAPERONE PROTEIN HSCB"/>
    <property type="match status" value="1"/>
</dbReference>
<gene>
    <name evidence="4 6" type="primary">hscB</name>
    <name evidence="6" type="ORF">IPJ27_25355</name>
</gene>
<evidence type="ECO:0000256" key="2">
    <source>
        <dbReference type="ARBA" id="ARBA00023186"/>
    </source>
</evidence>
<dbReference type="AlphaFoldDB" id="A0A935UJH9"/>
<dbReference type="PROSITE" id="PS50076">
    <property type="entry name" value="DNAJ_2"/>
    <property type="match status" value="1"/>
</dbReference>
<dbReference type="GO" id="GO:0006457">
    <property type="term" value="P:protein folding"/>
    <property type="evidence" value="ECO:0007669"/>
    <property type="project" value="UniProtKB-UniRule"/>
</dbReference>